<dbReference type="PROSITE" id="PS51257">
    <property type="entry name" value="PROKAR_LIPOPROTEIN"/>
    <property type="match status" value="1"/>
</dbReference>
<feature type="signal peptide" evidence="1">
    <location>
        <begin position="1"/>
        <end position="19"/>
    </location>
</feature>
<reference evidence="3 4" key="1">
    <citation type="submission" date="2022-05" db="EMBL/GenBank/DDBJ databases">
        <title>Seasonal and diel survey of microbial diversity of the Tyrrhenian coast.</title>
        <authorList>
            <person name="Gattoni G."/>
            <person name="Corral P."/>
        </authorList>
    </citation>
    <scope>NUCLEOTIDE SEQUENCE [LARGE SCALE GENOMIC DNA]</scope>
    <source>
        <strain evidence="3 4">V10</strain>
    </source>
</reference>
<sequence>MLKPLVAILATVTALSACSGGGVRAPDERGGVGRLLGRVIPFTGDIASRGNSSAGNLCGVAGLQGAAIAPITSATNGCGVAAPVQVTHVDGIKLSQPATLDCPTATALHRWVTQAMRPALGRDSAAVTELRVPAHYVCRTRNHRPGARISEHGKGRAIDISAIILNDGTAITVQDDWSRQSRHGRALRQMHTKACGIFGTTLGPGSDGMHENHFHYDTAAHRGGSYCR</sequence>
<evidence type="ECO:0000313" key="3">
    <source>
        <dbReference type="EMBL" id="MCL1627874.1"/>
    </source>
</evidence>
<accession>A0ABT0M0S2</accession>
<dbReference type="Pfam" id="PF06904">
    <property type="entry name" value="Extensin-like_C"/>
    <property type="match status" value="1"/>
</dbReference>
<evidence type="ECO:0000313" key="4">
    <source>
        <dbReference type="Proteomes" id="UP001202550"/>
    </source>
</evidence>
<name>A0ABT0M0S2_9RHOB</name>
<feature type="domain" description="Extensin-like C-terminal" evidence="2">
    <location>
        <begin position="72"/>
        <end position="228"/>
    </location>
</feature>
<dbReference type="EMBL" id="JALZWP010000002">
    <property type="protein sequence ID" value="MCL1627874.1"/>
    <property type="molecule type" value="Genomic_DNA"/>
</dbReference>
<organism evidence="3 4">
    <name type="scientific">Roseinatronobacter domitianus</name>
    <dbReference type="NCBI Taxonomy" id="2940293"/>
    <lineage>
        <taxon>Bacteria</taxon>
        <taxon>Pseudomonadati</taxon>
        <taxon>Pseudomonadota</taxon>
        <taxon>Alphaproteobacteria</taxon>
        <taxon>Rhodobacterales</taxon>
        <taxon>Paracoccaceae</taxon>
        <taxon>Roseinatronobacter</taxon>
    </lineage>
</organism>
<evidence type="ECO:0000259" key="2">
    <source>
        <dbReference type="Pfam" id="PF06904"/>
    </source>
</evidence>
<proteinExistence type="predicted"/>
<comment type="caution">
    <text evidence="3">The sequence shown here is derived from an EMBL/GenBank/DDBJ whole genome shotgun (WGS) entry which is preliminary data.</text>
</comment>
<keyword evidence="1" id="KW-0732">Signal</keyword>
<evidence type="ECO:0000256" key="1">
    <source>
        <dbReference type="SAM" id="SignalP"/>
    </source>
</evidence>
<dbReference type="InterPro" id="IPR009683">
    <property type="entry name" value="Extensin-like_C"/>
</dbReference>
<dbReference type="Proteomes" id="UP001202550">
    <property type="component" value="Unassembled WGS sequence"/>
</dbReference>
<dbReference type="RefSeq" id="WP_249056574.1">
    <property type="nucleotide sequence ID" value="NZ_JALZWP010000002.1"/>
</dbReference>
<feature type="chain" id="PRO_5045248184" evidence="1">
    <location>
        <begin position="20"/>
        <end position="228"/>
    </location>
</feature>
<gene>
    <name evidence="3" type="ORF">M3N55_03955</name>
</gene>
<protein>
    <submittedName>
        <fullName evidence="3">Extensin family protein</fullName>
    </submittedName>
</protein>
<keyword evidence="4" id="KW-1185">Reference proteome</keyword>